<dbReference type="Pfam" id="PF01494">
    <property type="entry name" value="FAD_binding_3"/>
    <property type="match status" value="1"/>
</dbReference>
<evidence type="ECO:0000256" key="3">
    <source>
        <dbReference type="ARBA" id="ARBA00023002"/>
    </source>
</evidence>
<keyword evidence="5" id="KW-0472">Membrane</keyword>
<dbReference type="PANTHER" id="PTHR46972">
    <property type="entry name" value="MONOOXYGENASE ASQM-RELATED"/>
    <property type="match status" value="1"/>
</dbReference>
<reference evidence="7 8" key="1">
    <citation type="submission" date="2015-09" db="EMBL/GenBank/DDBJ databases">
        <title>Host preference determinants of Valsa canker pathogens revealed by comparative genomics.</title>
        <authorList>
            <person name="Yin Z."/>
            <person name="Huang L."/>
        </authorList>
    </citation>
    <scope>NUCLEOTIDE SEQUENCE [LARGE SCALE GENOMIC DNA]</scope>
    <source>
        <strain evidence="7 8">03-1</strain>
    </source>
</reference>
<dbReference type="STRING" id="356882.A0A423VFC9"/>
<organism evidence="7 8">
    <name type="scientific">Cytospora schulzeri</name>
    <dbReference type="NCBI Taxonomy" id="448051"/>
    <lineage>
        <taxon>Eukaryota</taxon>
        <taxon>Fungi</taxon>
        <taxon>Dikarya</taxon>
        <taxon>Ascomycota</taxon>
        <taxon>Pezizomycotina</taxon>
        <taxon>Sordariomycetes</taxon>
        <taxon>Sordariomycetidae</taxon>
        <taxon>Diaporthales</taxon>
        <taxon>Cytosporaceae</taxon>
        <taxon>Cytospora</taxon>
    </lineage>
</organism>
<gene>
    <name evidence="7" type="ORF">VMCG_10358</name>
</gene>
<dbReference type="PANTHER" id="PTHR46972:SF1">
    <property type="entry name" value="FAD DEPENDENT OXIDOREDUCTASE DOMAIN-CONTAINING PROTEIN"/>
    <property type="match status" value="1"/>
</dbReference>
<evidence type="ECO:0000256" key="1">
    <source>
        <dbReference type="ARBA" id="ARBA00022630"/>
    </source>
</evidence>
<accession>A0A423VFC9</accession>
<keyword evidence="5" id="KW-1133">Transmembrane helix</keyword>
<keyword evidence="3" id="KW-0560">Oxidoreductase</keyword>
<comment type="caution">
    <text evidence="7">The sequence shown here is derived from an EMBL/GenBank/DDBJ whole genome shotgun (WGS) entry which is preliminary data.</text>
</comment>
<evidence type="ECO:0000313" key="7">
    <source>
        <dbReference type="EMBL" id="ROV89719.1"/>
    </source>
</evidence>
<protein>
    <recommendedName>
        <fullName evidence="6">FAD-binding domain-containing protein</fullName>
    </recommendedName>
</protein>
<dbReference type="PRINTS" id="PR00420">
    <property type="entry name" value="RNGMNOXGNASE"/>
</dbReference>
<dbReference type="Gene3D" id="3.50.50.60">
    <property type="entry name" value="FAD/NAD(P)-binding domain"/>
    <property type="match status" value="1"/>
</dbReference>
<dbReference type="EMBL" id="LKEA01000068">
    <property type="protein sequence ID" value="ROV89719.1"/>
    <property type="molecule type" value="Genomic_DNA"/>
</dbReference>
<keyword evidence="1" id="KW-0285">Flavoprotein</keyword>
<dbReference type="InterPro" id="IPR036188">
    <property type="entry name" value="FAD/NAD-bd_sf"/>
</dbReference>
<evidence type="ECO:0000259" key="6">
    <source>
        <dbReference type="Pfam" id="PF01494"/>
    </source>
</evidence>
<dbReference type="GO" id="GO:0004497">
    <property type="term" value="F:monooxygenase activity"/>
    <property type="evidence" value="ECO:0007669"/>
    <property type="project" value="UniProtKB-KW"/>
</dbReference>
<name>A0A423VFC9_9PEZI</name>
<feature type="domain" description="FAD-binding" evidence="6">
    <location>
        <begin position="109"/>
        <end position="333"/>
    </location>
</feature>
<dbReference type="OrthoDB" id="655030at2759"/>
<keyword evidence="4" id="KW-0503">Monooxygenase</keyword>
<evidence type="ECO:0000313" key="8">
    <source>
        <dbReference type="Proteomes" id="UP000283895"/>
    </source>
</evidence>
<evidence type="ECO:0000256" key="5">
    <source>
        <dbReference type="SAM" id="Phobius"/>
    </source>
</evidence>
<sequence>MEMASEPVHSLLGKCIVVAGGGIGALAFVLALEQLWPPSQSSKGPDITNFERETRQNSIQQDPYMLDITGGNPDEGLFALQQLGLLHNVRAHSTLNSGLINAYGGLPAATMRITRDNLKRVLLDKAEKGITTFRWRCTCTSAERLSNGRIQVTVQDAEEGTTVTEDCDLLIAADGANSKIRETFRPFDREMDYSGATQIGGISRLPKGLPHPLEENYGLQMSSGEGVCCIYAPFDANTIGWAVSTTGPARNPKFGLFTPEELAALKKEALETSSMFEEPFQTIVHATDPATAFVRPAFEKQPFQHDARMRGVIFVGDANRVVSPFVLVGANIAL</sequence>
<keyword evidence="5" id="KW-0812">Transmembrane</keyword>
<dbReference type="AlphaFoldDB" id="A0A423VFC9"/>
<keyword evidence="2" id="KW-0274">FAD</keyword>
<dbReference type="Proteomes" id="UP000283895">
    <property type="component" value="Unassembled WGS sequence"/>
</dbReference>
<dbReference type="SUPFAM" id="SSF51905">
    <property type="entry name" value="FAD/NAD(P)-binding domain"/>
    <property type="match status" value="1"/>
</dbReference>
<feature type="transmembrane region" description="Helical" evidence="5">
    <location>
        <begin position="12"/>
        <end position="32"/>
    </location>
</feature>
<proteinExistence type="predicted"/>
<keyword evidence="8" id="KW-1185">Reference proteome</keyword>
<evidence type="ECO:0000256" key="2">
    <source>
        <dbReference type="ARBA" id="ARBA00022827"/>
    </source>
</evidence>
<evidence type="ECO:0000256" key="4">
    <source>
        <dbReference type="ARBA" id="ARBA00023033"/>
    </source>
</evidence>
<dbReference type="GO" id="GO:0071949">
    <property type="term" value="F:FAD binding"/>
    <property type="evidence" value="ECO:0007669"/>
    <property type="project" value="InterPro"/>
</dbReference>
<dbReference type="InterPro" id="IPR002938">
    <property type="entry name" value="FAD-bd"/>
</dbReference>